<keyword evidence="3" id="KW-1185">Reference proteome</keyword>
<dbReference type="EMBL" id="JAALAA010000005">
    <property type="protein sequence ID" value="NGN92626.1"/>
    <property type="molecule type" value="Genomic_DNA"/>
</dbReference>
<dbReference type="RefSeq" id="WP_165110377.1">
    <property type="nucleotide sequence ID" value="NZ_JAALAA010000005.1"/>
</dbReference>
<feature type="domain" description="HTH cro/C1-type" evidence="1">
    <location>
        <begin position="12"/>
        <end position="68"/>
    </location>
</feature>
<evidence type="ECO:0000313" key="2">
    <source>
        <dbReference type="EMBL" id="NGN92626.1"/>
    </source>
</evidence>
<dbReference type="CDD" id="cd00093">
    <property type="entry name" value="HTH_XRE"/>
    <property type="match status" value="1"/>
</dbReference>
<organism evidence="2 3">
    <name type="scientific">Nocardioides turkmenicus</name>
    <dbReference type="NCBI Taxonomy" id="2711220"/>
    <lineage>
        <taxon>Bacteria</taxon>
        <taxon>Bacillati</taxon>
        <taxon>Actinomycetota</taxon>
        <taxon>Actinomycetes</taxon>
        <taxon>Propionibacteriales</taxon>
        <taxon>Nocardioidaceae</taxon>
        <taxon>Nocardioides</taxon>
    </lineage>
</organism>
<dbReference type="Pfam" id="PF13560">
    <property type="entry name" value="HTH_31"/>
    <property type="match status" value="1"/>
</dbReference>
<reference evidence="2 3" key="1">
    <citation type="submission" date="2020-02" db="EMBL/GenBank/DDBJ databases">
        <title>Whole-genome analyses of novel actinobacteria.</title>
        <authorList>
            <person name="Sahin N."/>
        </authorList>
    </citation>
    <scope>NUCLEOTIDE SEQUENCE [LARGE SCALE GENOMIC DNA]</scope>
    <source>
        <strain evidence="2 3">KC13</strain>
    </source>
</reference>
<sequence>MRVVDPSFGVRLREVRTARGLSLRDLSALCYLSKSQISEYENGRRRPSFDIASTLDDALNANGELSALVTETRVENVELISAAVAAPRQINAEQVDALASALALSRHLDDSLPASALLPSVEGQLATVQILARDARGPAAHEMQIVAAEFGQFAGWLNCQVRNDKRAESLLSTAARDAMTLNAPDLASQCHNFRGAVERRKGNARGIARWFMAAYETPGTSDLHRVDAAIQAVHGMGLLGDHKGASALLATADDLTTALDGKDDVSSPVAYWLTPSWLRLPLGLAYLGLGNYANAADNLRTGLEALPDGWQNAEWSVEYREALALAEGAE</sequence>
<accession>A0A6M1QXR9</accession>
<dbReference type="InterPro" id="IPR001387">
    <property type="entry name" value="Cro/C1-type_HTH"/>
</dbReference>
<proteinExistence type="predicted"/>
<dbReference type="GO" id="GO:0003677">
    <property type="term" value="F:DNA binding"/>
    <property type="evidence" value="ECO:0007669"/>
    <property type="project" value="InterPro"/>
</dbReference>
<gene>
    <name evidence="2" type="ORF">G5C66_07720</name>
</gene>
<protein>
    <submittedName>
        <fullName evidence="2">Helix-turn-helix transcriptional regulator</fullName>
    </submittedName>
</protein>
<dbReference type="InterPro" id="IPR010982">
    <property type="entry name" value="Lambda_DNA-bd_dom_sf"/>
</dbReference>
<dbReference type="Proteomes" id="UP000483261">
    <property type="component" value="Unassembled WGS sequence"/>
</dbReference>
<dbReference type="AlphaFoldDB" id="A0A6M1QXR9"/>
<name>A0A6M1QXR9_9ACTN</name>
<evidence type="ECO:0000313" key="3">
    <source>
        <dbReference type="Proteomes" id="UP000483261"/>
    </source>
</evidence>
<dbReference type="SUPFAM" id="SSF47413">
    <property type="entry name" value="lambda repressor-like DNA-binding domains"/>
    <property type="match status" value="1"/>
</dbReference>
<dbReference type="PROSITE" id="PS50943">
    <property type="entry name" value="HTH_CROC1"/>
    <property type="match status" value="1"/>
</dbReference>
<evidence type="ECO:0000259" key="1">
    <source>
        <dbReference type="PROSITE" id="PS50943"/>
    </source>
</evidence>
<dbReference type="Gene3D" id="1.10.260.40">
    <property type="entry name" value="lambda repressor-like DNA-binding domains"/>
    <property type="match status" value="1"/>
</dbReference>
<comment type="caution">
    <text evidence="2">The sequence shown here is derived from an EMBL/GenBank/DDBJ whole genome shotgun (WGS) entry which is preliminary data.</text>
</comment>
<dbReference type="SMART" id="SM00530">
    <property type="entry name" value="HTH_XRE"/>
    <property type="match status" value="1"/>
</dbReference>